<keyword evidence="3" id="KW-1185">Reference proteome</keyword>
<gene>
    <name evidence="2" type="ORF">TPR58_02380</name>
</gene>
<accession>A0ABV0B332</accession>
<evidence type="ECO:0000313" key="2">
    <source>
        <dbReference type="EMBL" id="MEN3745999.1"/>
    </source>
</evidence>
<evidence type="ECO:0000313" key="3">
    <source>
        <dbReference type="Proteomes" id="UP001427805"/>
    </source>
</evidence>
<dbReference type="RefSeq" id="WP_346244993.1">
    <property type="nucleotide sequence ID" value="NZ_JBDIZK010000001.1"/>
</dbReference>
<feature type="compositionally biased region" description="Basic and acidic residues" evidence="1">
    <location>
        <begin position="1"/>
        <end position="21"/>
    </location>
</feature>
<evidence type="ECO:0000256" key="1">
    <source>
        <dbReference type="SAM" id="MobiDB-lite"/>
    </source>
</evidence>
<proteinExistence type="predicted"/>
<protein>
    <submittedName>
        <fullName evidence="2">DUF2946 family protein</fullName>
    </submittedName>
</protein>
<comment type="caution">
    <text evidence="2">The sequence shown here is derived from an EMBL/GenBank/DDBJ whole genome shotgun (WGS) entry which is preliminary data.</text>
</comment>
<dbReference type="EMBL" id="JBDIZK010000001">
    <property type="protein sequence ID" value="MEN3745999.1"/>
    <property type="molecule type" value="Genomic_DNA"/>
</dbReference>
<name>A0ABV0B332_9SPHN</name>
<organism evidence="2 3">
    <name type="scientific">Sphingomonas rustica</name>
    <dbReference type="NCBI Taxonomy" id="3103142"/>
    <lineage>
        <taxon>Bacteria</taxon>
        <taxon>Pseudomonadati</taxon>
        <taxon>Pseudomonadota</taxon>
        <taxon>Alphaproteobacteria</taxon>
        <taxon>Sphingomonadales</taxon>
        <taxon>Sphingomonadaceae</taxon>
        <taxon>Sphingomonas</taxon>
    </lineage>
</organism>
<sequence>MTSRRPCNDPRQRTGGDRHDSAGPARPRLAARWHALLLVLLLSLSWQTVVLGTHRHAPAGTNWTMAADGKKADAPDRQVPADQPAGCAICAELATAGAYLIPTAATLAAPAREPFHFAPSRLTALALPAPKRGWQSRAPPIRSQA</sequence>
<dbReference type="Proteomes" id="UP001427805">
    <property type="component" value="Unassembled WGS sequence"/>
</dbReference>
<reference evidence="2 3" key="1">
    <citation type="submission" date="2024-05" db="EMBL/GenBank/DDBJ databases">
        <title>Sphingomonas sp. HF-S3 16S ribosomal RNA gene Genome sequencing and assembly.</title>
        <authorList>
            <person name="Lee H."/>
        </authorList>
    </citation>
    <scope>NUCLEOTIDE SEQUENCE [LARGE SCALE GENOMIC DNA]</scope>
    <source>
        <strain evidence="2 3">HF-S3</strain>
    </source>
</reference>
<feature type="region of interest" description="Disordered" evidence="1">
    <location>
        <begin position="1"/>
        <end position="25"/>
    </location>
</feature>